<dbReference type="Proteomes" id="UP000499080">
    <property type="component" value="Unassembled WGS sequence"/>
</dbReference>
<evidence type="ECO:0000259" key="10">
    <source>
        <dbReference type="Pfam" id="PF01094"/>
    </source>
</evidence>
<evidence type="ECO:0000256" key="9">
    <source>
        <dbReference type="SAM" id="Phobius"/>
    </source>
</evidence>
<comment type="subcellular location">
    <subcellularLocation>
        <location evidence="1">Membrane</location>
    </subcellularLocation>
</comment>
<evidence type="ECO:0000256" key="5">
    <source>
        <dbReference type="ARBA" id="ARBA00023136"/>
    </source>
</evidence>
<dbReference type="GO" id="GO:0007214">
    <property type="term" value="P:gamma-aminobutyric acid signaling pathway"/>
    <property type="evidence" value="ECO:0007669"/>
    <property type="project" value="TreeGrafter"/>
</dbReference>
<dbReference type="InterPro" id="IPR001828">
    <property type="entry name" value="ANF_lig-bd_rcpt"/>
</dbReference>
<proteinExistence type="predicted"/>
<evidence type="ECO:0000256" key="4">
    <source>
        <dbReference type="ARBA" id="ARBA00023040"/>
    </source>
</evidence>
<comment type="caution">
    <text evidence="11">The sequence shown here is derived from an EMBL/GenBank/DDBJ whole genome shotgun (WGS) entry which is preliminary data.</text>
</comment>
<evidence type="ECO:0000256" key="8">
    <source>
        <dbReference type="ARBA" id="ARBA00023224"/>
    </source>
</evidence>
<dbReference type="PANTHER" id="PTHR10519">
    <property type="entry name" value="GABA-B RECEPTOR"/>
    <property type="match status" value="1"/>
</dbReference>
<keyword evidence="6 11" id="KW-0675">Receptor</keyword>
<dbReference type="InterPro" id="IPR002455">
    <property type="entry name" value="GPCR3_GABA-B"/>
</dbReference>
<dbReference type="AlphaFoldDB" id="A0A4Y2FYN3"/>
<keyword evidence="5 9" id="KW-0472">Membrane</keyword>
<evidence type="ECO:0000256" key="2">
    <source>
        <dbReference type="ARBA" id="ARBA00022692"/>
    </source>
</evidence>
<evidence type="ECO:0000256" key="6">
    <source>
        <dbReference type="ARBA" id="ARBA00023170"/>
    </source>
</evidence>
<dbReference type="GO" id="GO:0004965">
    <property type="term" value="F:G protein-coupled GABA receptor activity"/>
    <property type="evidence" value="ECO:0007669"/>
    <property type="project" value="InterPro"/>
</dbReference>
<keyword evidence="3 9" id="KW-1133">Transmembrane helix</keyword>
<dbReference type="OrthoDB" id="2150267at2759"/>
<accession>A0A4Y2FYN3</accession>
<dbReference type="PRINTS" id="PR01177">
    <property type="entry name" value="GABAB1RECPTR"/>
</dbReference>
<dbReference type="InterPro" id="IPR028082">
    <property type="entry name" value="Peripla_BP_I"/>
</dbReference>
<sequence length="436" mass="50371">MITKLHQTHVSVKSPKFTPLVSDRRGMDIFKKLKTLCNSRVLHLQWIPSHVNLKYSDIAEGLVKEGTTMPQANVEPLTYLELYSRRKAVVNISWRHPPAHSWYRSEGPGATIHFKGDRKDQTALARLTSGHLKTIRISRGDKKFNTSTKCDMIEVHPQHLLDCVAFVYDDLLKRPDFALETAAEYAGQYDKRRESEYSRFHGYAYDGIWAIALAIQSVAQKLKTKGKNLKEFQYRDPFWGQLFRGAFNETSFTGVTGPVHFIKNERRSQILLKQFQNGSEVKVGEYDPVIDEIDFSKGVPIIWSAGGGPPADRTHKKITKKRISITVYSILVTFAIFGIIIASVFLIVNIKYRNQRRRRWEDPHLFDVNVHFEEVWRSHLQCQCLWTRHGKDVAPSNDFSKVSETTVLSSSILYPVRYLRFYSVNHRRVIPSKLEF</sequence>
<keyword evidence="4" id="KW-0297">G-protein coupled receptor</keyword>
<dbReference type="PRINTS" id="PR01176">
    <property type="entry name" value="GABABRECEPTR"/>
</dbReference>
<evidence type="ECO:0000256" key="1">
    <source>
        <dbReference type="ARBA" id="ARBA00004370"/>
    </source>
</evidence>
<dbReference type="SUPFAM" id="SSF53822">
    <property type="entry name" value="Periplasmic binding protein-like I"/>
    <property type="match status" value="1"/>
</dbReference>
<dbReference type="GO" id="GO:0038039">
    <property type="term" value="C:G protein-coupled receptor heterodimeric complex"/>
    <property type="evidence" value="ECO:0007669"/>
    <property type="project" value="TreeGrafter"/>
</dbReference>
<organism evidence="11 12">
    <name type="scientific">Araneus ventricosus</name>
    <name type="common">Orbweaver spider</name>
    <name type="synonym">Epeira ventricosa</name>
    <dbReference type="NCBI Taxonomy" id="182803"/>
    <lineage>
        <taxon>Eukaryota</taxon>
        <taxon>Metazoa</taxon>
        <taxon>Ecdysozoa</taxon>
        <taxon>Arthropoda</taxon>
        <taxon>Chelicerata</taxon>
        <taxon>Arachnida</taxon>
        <taxon>Araneae</taxon>
        <taxon>Araneomorphae</taxon>
        <taxon>Entelegynae</taxon>
        <taxon>Araneoidea</taxon>
        <taxon>Araneidae</taxon>
        <taxon>Araneus</taxon>
    </lineage>
</organism>
<evidence type="ECO:0000313" key="11">
    <source>
        <dbReference type="EMBL" id="GBM44784.1"/>
    </source>
</evidence>
<keyword evidence="12" id="KW-1185">Reference proteome</keyword>
<evidence type="ECO:0000256" key="3">
    <source>
        <dbReference type="ARBA" id="ARBA00022989"/>
    </source>
</evidence>
<keyword evidence="2 9" id="KW-0812">Transmembrane</keyword>
<name>A0A4Y2FYN3_ARAVE</name>
<gene>
    <name evidence="11" type="primary">GABBR2_0</name>
    <name evidence="11" type="ORF">AVEN_148288_1</name>
</gene>
<dbReference type="Gene3D" id="3.40.50.2300">
    <property type="match status" value="2"/>
</dbReference>
<protein>
    <submittedName>
        <fullName evidence="11">Gamma-aminobutyric acid type B receptor subunit 2</fullName>
    </submittedName>
</protein>
<dbReference type="PANTHER" id="PTHR10519:SF74">
    <property type="entry name" value="GAMMA-AMINOBUTYRIC ACID TYPE B RECEPTOR SUBUNIT 2"/>
    <property type="match status" value="1"/>
</dbReference>
<reference evidence="11 12" key="1">
    <citation type="journal article" date="2019" name="Sci. Rep.">
        <title>Orb-weaving spider Araneus ventricosus genome elucidates the spidroin gene catalogue.</title>
        <authorList>
            <person name="Kono N."/>
            <person name="Nakamura H."/>
            <person name="Ohtoshi R."/>
            <person name="Moran D.A.P."/>
            <person name="Shinohara A."/>
            <person name="Yoshida Y."/>
            <person name="Fujiwara M."/>
            <person name="Mori M."/>
            <person name="Tomita M."/>
            <person name="Arakawa K."/>
        </authorList>
    </citation>
    <scope>NUCLEOTIDE SEQUENCE [LARGE SCALE GENOMIC DNA]</scope>
</reference>
<keyword evidence="7" id="KW-0325">Glycoprotein</keyword>
<dbReference type="Pfam" id="PF01094">
    <property type="entry name" value="ANF_receptor"/>
    <property type="match status" value="1"/>
</dbReference>
<feature type="domain" description="Receptor ligand binding region" evidence="10">
    <location>
        <begin position="189"/>
        <end position="269"/>
    </location>
</feature>
<evidence type="ECO:0000256" key="7">
    <source>
        <dbReference type="ARBA" id="ARBA00023180"/>
    </source>
</evidence>
<dbReference type="EMBL" id="BGPR01001077">
    <property type="protein sequence ID" value="GBM44784.1"/>
    <property type="molecule type" value="Genomic_DNA"/>
</dbReference>
<feature type="transmembrane region" description="Helical" evidence="9">
    <location>
        <begin position="325"/>
        <end position="350"/>
    </location>
</feature>
<evidence type="ECO:0000313" key="12">
    <source>
        <dbReference type="Proteomes" id="UP000499080"/>
    </source>
</evidence>
<keyword evidence="8" id="KW-0807">Transducer</keyword>